<evidence type="ECO:0000313" key="4">
    <source>
        <dbReference type="EMBL" id="GAD96982.1"/>
    </source>
</evidence>
<dbReference type="eggNOG" id="ENOG502RE6I">
    <property type="taxonomic scope" value="Eukaryota"/>
</dbReference>
<dbReference type="InParanoid" id="V5G7Y2"/>
<comment type="similarity">
    <text evidence="1">Belongs to the NmrA-type oxidoreductase family.</text>
</comment>
<evidence type="ECO:0000313" key="5">
    <source>
        <dbReference type="Proteomes" id="UP000018001"/>
    </source>
</evidence>
<dbReference type="HOGENOM" id="CLU_007383_8_6_1"/>
<dbReference type="InterPro" id="IPR051164">
    <property type="entry name" value="NmrA-like_oxidored"/>
</dbReference>
<dbReference type="GO" id="GO:0005634">
    <property type="term" value="C:nucleus"/>
    <property type="evidence" value="ECO:0007669"/>
    <property type="project" value="TreeGrafter"/>
</dbReference>
<organism evidence="4 5">
    <name type="scientific">Byssochlamys spectabilis (strain No. 5 / NBRC 109023)</name>
    <name type="common">Paecilomyces variotii</name>
    <dbReference type="NCBI Taxonomy" id="1356009"/>
    <lineage>
        <taxon>Eukaryota</taxon>
        <taxon>Fungi</taxon>
        <taxon>Dikarya</taxon>
        <taxon>Ascomycota</taxon>
        <taxon>Pezizomycotina</taxon>
        <taxon>Eurotiomycetes</taxon>
        <taxon>Eurotiomycetidae</taxon>
        <taxon>Eurotiales</taxon>
        <taxon>Thermoascaceae</taxon>
        <taxon>Paecilomyces</taxon>
    </lineage>
</organism>
<dbReference type="PANTHER" id="PTHR42748">
    <property type="entry name" value="NITROGEN METABOLITE REPRESSION PROTEIN NMRA FAMILY MEMBER"/>
    <property type="match status" value="1"/>
</dbReference>
<name>V5G7Y2_BYSSN</name>
<sequence>MPKKLLVIIGVTGNQGGSVASRFSQDPNYRIRGLTRNPASPTAKALSARGIEILHADLDDRESLIRAFSGANLIFSVTNYWEPFFRPDSRRRAANAGISPRRYAYNIELRQGKNIVDAAARTVDSLDDNGLIASTLSHGRKCSGGRLNELYHFDAKADVFPRYVRDKYPGLARKMSCVQMGYFMSSWKLVPELWFGRLPDGTIQMRFPTSPDAPVPHVDVNADTGNFVYAISKLPPGRSYMAAGSMCSWSEYMHLWSKINRVPASYKQISVEDMVNALPDKEYARELADMFIYSSDPGYDGGDGSLWGADEIREAGVDCPTTSLEEWMRKQDWSAVTGRSQRKQSVARSG</sequence>
<dbReference type="InterPro" id="IPR036291">
    <property type="entry name" value="NAD(P)-bd_dom_sf"/>
</dbReference>
<proteinExistence type="inferred from homology"/>
<accession>V5G7Y2</accession>
<dbReference type="SUPFAM" id="SSF51735">
    <property type="entry name" value="NAD(P)-binding Rossmann-fold domains"/>
    <property type="match status" value="1"/>
</dbReference>
<dbReference type="OrthoDB" id="3358371at2759"/>
<dbReference type="Gene3D" id="3.90.25.10">
    <property type="entry name" value="UDP-galactose 4-epimerase, domain 1"/>
    <property type="match status" value="1"/>
</dbReference>
<keyword evidence="2" id="KW-0521">NADP</keyword>
<dbReference type="InterPro" id="IPR008030">
    <property type="entry name" value="NmrA-like"/>
</dbReference>
<dbReference type="AlphaFoldDB" id="V5G7Y2"/>
<reference evidence="5" key="1">
    <citation type="journal article" date="2014" name="Genome Announc.">
        <title>Draft genome sequence of the formaldehyde-resistant fungus Byssochlamys spectabilis No. 5 (anamorph Paecilomyces variotii No. 5) (NBRC109023).</title>
        <authorList>
            <person name="Oka T."/>
            <person name="Ekino K."/>
            <person name="Fukuda K."/>
            <person name="Nomura Y."/>
        </authorList>
    </citation>
    <scope>NUCLEOTIDE SEQUENCE [LARGE SCALE GENOMIC DNA]</scope>
    <source>
        <strain evidence="5">No. 5 / NBRC 109023</strain>
    </source>
</reference>
<dbReference type="Gene3D" id="3.40.50.720">
    <property type="entry name" value="NAD(P)-binding Rossmann-like Domain"/>
    <property type="match status" value="1"/>
</dbReference>
<evidence type="ECO:0000259" key="3">
    <source>
        <dbReference type="Pfam" id="PF05368"/>
    </source>
</evidence>
<keyword evidence="5" id="KW-1185">Reference proteome</keyword>
<dbReference type="EMBL" id="BAUL01000181">
    <property type="protein sequence ID" value="GAD96982.1"/>
    <property type="molecule type" value="Genomic_DNA"/>
</dbReference>
<dbReference type="Proteomes" id="UP000018001">
    <property type="component" value="Unassembled WGS sequence"/>
</dbReference>
<evidence type="ECO:0000256" key="1">
    <source>
        <dbReference type="ARBA" id="ARBA00006328"/>
    </source>
</evidence>
<dbReference type="PANTHER" id="PTHR42748:SF26">
    <property type="entry name" value="NMRA-LIKE DOMAIN-CONTAINING PROTEIN"/>
    <property type="match status" value="1"/>
</dbReference>
<feature type="domain" description="NmrA-like" evidence="3">
    <location>
        <begin position="3"/>
        <end position="301"/>
    </location>
</feature>
<evidence type="ECO:0000256" key="2">
    <source>
        <dbReference type="ARBA" id="ARBA00022857"/>
    </source>
</evidence>
<dbReference type="Pfam" id="PF05368">
    <property type="entry name" value="NmrA"/>
    <property type="match status" value="1"/>
</dbReference>
<gene>
    <name evidence="4" type="ORF">PVAR5_5650</name>
</gene>
<comment type="caution">
    <text evidence="4">The sequence shown here is derived from an EMBL/GenBank/DDBJ whole genome shotgun (WGS) entry which is preliminary data.</text>
</comment>
<protein>
    <recommendedName>
        <fullName evidence="3">NmrA-like domain-containing protein</fullName>
    </recommendedName>
</protein>